<dbReference type="PANTHER" id="PTHR23268:SF102">
    <property type="entry name" value="IMMUNOGLOBULIN V-SET DOMAIN-CONTAINING PROTEIN"/>
    <property type="match status" value="1"/>
</dbReference>
<dbReference type="InterPro" id="IPR003599">
    <property type="entry name" value="Ig_sub"/>
</dbReference>
<dbReference type="InterPro" id="IPR013783">
    <property type="entry name" value="Ig-like_fold"/>
</dbReference>
<dbReference type="SMART" id="SM00409">
    <property type="entry name" value="IG"/>
    <property type="match status" value="2"/>
</dbReference>
<name>A0A9Q1IIK5_SYNKA</name>
<keyword evidence="1 3" id="KW-0732">Signal</keyword>
<dbReference type="InterPro" id="IPR036179">
    <property type="entry name" value="Ig-like_dom_sf"/>
</dbReference>
<proteinExistence type="predicted"/>
<keyword evidence="6" id="KW-1185">Reference proteome</keyword>
<organism evidence="5 6">
    <name type="scientific">Synaphobranchus kaupii</name>
    <name type="common">Kaup's arrowtooth eel</name>
    <dbReference type="NCBI Taxonomy" id="118154"/>
    <lineage>
        <taxon>Eukaryota</taxon>
        <taxon>Metazoa</taxon>
        <taxon>Chordata</taxon>
        <taxon>Craniata</taxon>
        <taxon>Vertebrata</taxon>
        <taxon>Euteleostomi</taxon>
        <taxon>Actinopterygii</taxon>
        <taxon>Neopterygii</taxon>
        <taxon>Teleostei</taxon>
        <taxon>Anguilliformes</taxon>
        <taxon>Synaphobranchidae</taxon>
        <taxon>Synaphobranchus</taxon>
    </lineage>
</organism>
<feature type="domain" description="Ig-like" evidence="4">
    <location>
        <begin position="380"/>
        <end position="461"/>
    </location>
</feature>
<dbReference type="PANTHER" id="PTHR23268">
    <property type="entry name" value="T-CELL RECEPTOR BETA CHAIN"/>
    <property type="match status" value="1"/>
</dbReference>
<evidence type="ECO:0000256" key="1">
    <source>
        <dbReference type="ARBA" id="ARBA00022729"/>
    </source>
</evidence>
<dbReference type="SMART" id="SM00406">
    <property type="entry name" value="IGv"/>
    <property type="match status" value="1"/>
</dbReference>
<comment type="caution">
    <text evidence="5">The sequence shown here is derived from an EMBL/GenBank/DDBJ whole genome shotgun (WGS) entry which is preliminary data.</text>
</comment>
<dbReference type="InterPro" id="IPR007110">
    <property type="entry name" value="Ig-like_dom"/>
</dbReference>
<dbReference type="EMBL" id="JAINUF010000015">
    <property type="protein sequence ID" value="KAJ8340906.1"/>
    <property type="molecule type" value="Genomic_DNA"/>
</dbReference>
<dbReference type="SUPFAM" id="SSF48726">
    <property type="entry name" value="Immunoglobulin"/>
    <property type="match status" value="3"/>
</dbReference>
<reference evidence="5" key="1">
    <citation type="journal article" date="2023" name="Science">
        <title>Genome structures resolve the early diversification of teleost fishes.</title>
        <authorList>
            <person name="Parey E."/>
            <person name="Louis A."/>
            <person name="Montfort J."/>
            <person name="Bouchez O."/>
            <person name="Roques C."/>
            <person name="Iampietro C."/>
            <person name="Lluch J."/>
            <person name="Castinel A."/>
            <person name="Donnadieu C."/>
            <person name="Desvignes T."/>
            <person name="Floi Bucao C."/>
            <person name="Jouanno E."/>
            <person name="Wen M."/>
            <person name="Mejri S."/>
            <person name="Dirks R."/>
            <person name="Jansen H."/>
            <person name="Henkel C."/>
            <person name="Chen W.J."/>
            <person name="Zahm M."/>
            <person name="Cabau C."/>
            <person name="Klopp C."/>
            <person name="Thompson A.W."/>
            <person name="Robinson-Rechavi M."/>
            <person name="Braasch I."/>
            <person name="Lecointre G."/>
            <person name="Bobe J."/>
            <person name="Postlethwait J.H."/>
            <person name="Berthelot C."/>
            <person name="Roest Crollius H."/>
            <person name="Guiguen Y."/>
        </authorList>
    </citation>
    <scope>NUCLEOTIDE SEQUENCE</scope>
    <source>
        <strain evidence="5">WJC10195</strain>
    </source>
</reference>
<sequence length="481" mass="53681">MIGLPVGCILTLLWLTGQSVRARVQQSPSSSPKVWRTRNSQLLTQCVQLQHHTLVPANQAVLGGWSSWDIFTITRTTLSLRWKKDSDSKDMGKESVHKATATLLLNSVTMIRLLLVFTVLLISVRGDPAQMNCSHNLGAGYYQMYWYKQNPPEGIRLIVFTTPDTSREFGKFSKDRYVAEKTVAERGSLTVKKLEAEDGGLVLSRKVHQSPAELVKDSGDSMQLNCSHAISSHDNILWYHQAAGDSALKLVGNASQSEPEYNSRPHLFSKGLENPQLSTAHTVCPATTPYSGTANQAVLGCWSSLDIFTMTRKTLSLRWKKDSDSKDMGKESVHKATATLLLNSVTMIRLLLIFTVLLISVRGVQNDVIMKPRILWRRLGDPAQMNCSHNLGAAYFQMYWYKQNPPEGIRLIVFTTPNTSPEFGNFSKDRYVAEKTVAERGSFTVKKLEAEDGGAYFCAVSTRLCRLIAWVNINLPVPILL</sequence>
<dbReference type="Pfam" id="PF07686">
    <property type="entry name" value="V-set"/>
    <property type="match status" value="2"/>
</dbReference>
<dbReference type="AlphaFoldDB" id="A0A9Q1IIK5"/>
<evidence type="ECO:0000313" key="5">
    <source>
        <dbReference type="EMBL" id="KAJ8340906.1"/>
    </source>
</evidence>
<protein>
    <recommendedName>
        <fullName evidence="4">Ig-like domain-containing protein</fullName>
    </recommendedName>
</protein>
<dbReference type="Proteomes" id="UP001152622">
    <property type="component" value="Chromosome 15"/>
</dbReference>
<dbReference type="InterPro" id="IPR050413">
    <property type="entry name" value="TCR_beta_variable"/>
</dbReference>
<feature type="signal peptide" evidence="3">
    <location>
        <begin position="1"/>
        <end position="22"/>
    </location>
</feature>
<dbReference type="Gene3D" id="2.60.40.10">
    <property type="entry name" value="Immunoglobulins"/>
    <property type="match status" value="3"/>
</dbReference>
<feature type="chain" id="PRO_5040199458" description="Ig-like domain-containing protein" evidence="3">
    <location>
        <begin position="23"/>
        <end position="481"/>
    </location>
</feature>
<gene>
    <name evidence="5" type="ORF">SKAU_G00331970</name>
</gene>
<dbReference type="PROSITE" id="PS50835">
    <property type="entry name" value="IG_LIKE"/>
    <property type="match status" value="1"/>
</dbReference>
<keyword evidence="2" id="KW-0391">Immunity</keyword>
<dbReference type="GO" id="GO:0007166">
    <property type="term" value="P:cell surface receptor signaling pathway"/>
    <property type="evidence" value="ECO:0007669"/>
    <property type="project" value="TreeGrafter"/>
</dbReference>
<accession>A0A9Q1IIK5</accession>
<dbReference type="InterPro" id="IPR013106">
    <property type="entry name" value="Ig_V-set"/>
</dbReference>
<evidence type="ECO:0000256" key="3">
    <source>
        <dbReference type="SAM" id="SignalP"/>
    </source>
</evidence>
<evidence type="ECO:0000259" key="4">
    <source>
        <dbReference type="PROSITE" id="PS50835"/>
    </source>
</evidence>
<dbReference type="GO" id="GO:0005886">
    <property type="term" value="C:plasma membrane"/>
    <property type="evidence" value="ECO:0007669"/>
    <property type="project" value="TreeGrafter"/>
</dbReference>
<dbReference type="GO" id="GO:0002376">
    <property type="term" value="P:immune system process"/>
    <property type="evidence" value="ECO:0007669"/>
    <property type="project" value="UniProtKB-KW"/>
</dbReference>
<dbReference type="OrthoDB" id="9049585at2759"/>
<evidence type="ECO:0000313" key="6">
    <source>
        <dbReference type="Proteomes" id="UP001152622"/>
    </source>
</evidence>
<evidence type="ECO:0000256" key="2">
    <source>
        <dbReference type="ARBA" id="ARBA00022859"/>
    </source>
</evidence>